<keyword evidence="2 4" id="KW-0269">Exonuclease</keyword>
<dbReference type="InterPro" id="IPR041796">
    <property type="entry name" value="Mre11_N"/>
</dbReference>
<dbReference type="GO" id="GO:0008408">
    <property type="term" value="F:3'-5' exonuclease activity"/>
    <property type="evidence" value="ECO:0007669"/>
    <property type="project" value="InterPro"/>
</dbReference>
<dbReference type="Gene3D" id="3.60.21.10">
    <property type="match status" value="1"/>
</dbReference>
<dbReference type="EMBL" id="LR593887">
    <property type="protein sequence ID" value="VTS02075.1"/>
    <property type="molecule type" value="Genomic_DNA"/>
</dbReference>
<gene>
    <name evidence="2" type="primary">sbcD</name>
    <name evidence="4" type="ORF">GMBLW1_12980</name>
</gene>
<dbReference type="RefSeq" id="WP_162657812.1">
    <property type="nucleotide sequence ID" value="NZ_LR593887.1"/>
</dbReference>
<dbReference type="Proteomes" id="UP000464378">
    <property type="component" value="Chromosome"/>
</dbReference>
<dbReference type="FunCoup" id="A0A6C2YP56">
    <property type="interactions" value="41"/>
</dbReference>
<dbReference type="PANTHER" id="PTHR30337">
    <property type="entry name" value="COMPONENT OF ATP-DEPENDENT DSDNA EXONUCLEASE"/>
    <property type="match status" value="1"/>
</dbReference>
<comment type="subunit">
    <text evidence="2">Heterodimer of SbcC and SbcD.</text>
</comment>
<reference evidence="4" key="1">
    <citation type="submission" date="2019-04" db="EMBL/GenBank/DDBJ databases">
        <authorList>
            <consortium name="Science for Life Laboratories"/>
        </authorList>
    </citation>
    <scope>NUCLEOTIDE SEQUENCE</scope>
    <source>
        <strain evidence="4">MBLW1</strain>
    </source>
</reference>
<dbReference type="InterPro" id="IPR029052">
    <property type="entry name" value="Metallo-depent_PP-like"/>
</dbReference>
<keyword evidence="2" id="KW-0233">DNA recombination</keyword>
<keyword evidence="2" id="KW-0540">Nuclease</keyword>
<dbReference type="GO" id="GO:0006260">
    <property type="term" value="P:DNA replication"/>
    <property type="evidence" value="ECO:0007669"/>
    <property type="project" value="UniProtKB-KW"/>
</dbReference>
<proteinExistence type="inferred from homology"/>
<evidence type="ECO:0000259" key="3">
    <source>
        <dbReference type="Pfam" id="PF00149"/>
    </source>
</evidence>
<dbReference type="SUPFAM" id="SSF56300">
    <property type="entry name" value="Metallo-dependent phosphatases"/>
    <property type="match status" value="1"/>
</dbReference>
<protein>
    <recommendedName>
        <fullName evidence="2">Nuclease SbcCD subunit D</fullName>
    </recommendedName>
</protein>
<dbReference type="GO" id="GO:0004519">
    <property type="term" value="F:endonuclease activity"/>
    <property type="evidence" value="ECO:0007669"/>
    <property type="project" value="UniProtKB-KW"/>
</dbReference>
<accession>A0A6C2YP56</accession>
<dbReference type="Pfam" id="PF00149">
    <property type="entry name" value="Metallophos"/>
    <property type="match status" value="1"/>
</dbReference>
<comment type="function">
    <text evidence="2">SbcCD cleaves DNA hairpin structures. These structures can inhibit DNA replication and are intermediates in certain DNA recombination reactions. The complex acts as a 3'-&gt;5' double strand exonuclease that can open hairpins. It also has a 5' single-strand endonuclease activity.</text>
</comment>
<dbReference type="KEGG" id="tim:GMBLW1_12980"/>
<keyword evidence="5" id="KW-1185">Reference proteome</keyword>
<keyword evidence="4" id="KW-0132">Cell division</keyword>
<dbReference type="CDD" id="cd00840">
    <property type="entry name" value="MPP_Mre11_N"/>
    <property type="match status" value="1"/>
</dbReference>
<comment type="similarity">
    <text evidence="2">Belongs to the SbcD family.</text>
</comment>
<dbReference type="InterPro" id="IPR004593">
    <property type="entry name" value="SbcD"/>
</dbReference>
<keyword evidence="1 2" id="KW-0378">Hydrolase</keyword>
<keyword evidence="4" id="KW-0131">Cell cycle</keyword>
<dbReference type="InParanoid" id="A0A6C2YP56"/>
<sequence>MRILHTADWHLNDRLGRIDRTDDLRKAVERIGELCTSESIDLLLIAGDLFSELARPDALRETIYHWQEVFGRFLAHGGTIVAITGNHDNENFCRTLTHAMQLAAPVPLELGAMLSPGRMHLATEPSLLRLRDPRESHAIQLVLMPYPTPTKYLGPDAPRRFGTLEEKNRLLQSAATTWLRDIRRHASFDRRNPSILMGHLNIRGAAVGQGLFRLTEQEDVLLEAADLGDDFAYVALGHIHKAQYLGGKKTVRYSGSIERMDLGEQHDAKGVVIFEMGASGIVGEPRVIPLPATPMYDVVIRNPAMELPVLEKLYPEAATALVNLHLIYTAGTDSLESILADLDRIFPRWYAREWQEANAVGASLVRESTPVMSFGQTVREYLDRELIQHDETERQAILALAESFIAQVQP</sequence>
<dbReference type="GO" id="GO:0006310">
    <property type="term" value="P:DNA recombination"/>
    <property type="evidence" value="ECO:0007669"/>
    <property type="project" value="UniProtKB-KW"/>
</dbReference>
<keyword evidence="2" id="KW-0235">DNA replication</keyword>
<dbReference type="GO" id="GO:0051301">
    <property type="term" value="P:cell division"/>
    <property type="evidence" value="ECO:0007669"/>
    <property type="project" value="UniProtKB-KW"/>
</dbReference>
<dbReference type="AlphaFoldDB" id="A0A6C2YP56"/>
<dbReference type="EMBL" id="LR586016">
    <property type="protein sequence ID" value="VIP02662.1"/>
    <property type="molecule type" value="Genomic_DNA"/>
</dbReference>
<evidence type="ECO:0000313" key="4">
    <source>
        <dbReference type="EMBL" id="VIP02662.1"/>
    </source>
</evidence>
<dbReference type="NCBIfam" id="TIGR00619">
    <property type="entry name" value="sbcd"/>
    <property type="match status" value="1"/>
</dbReference>
<keyword evidence="2" id="KW-0255">Endonuclease</keyword>
<feature type="domain" description="Calcineurin-like phosphoesterase" evidence="3">
    <location>
        <begin position="1"/>
        <end position="241"/>
    </location>
</feature>
<dbReference type="InterPro" id="IPR050535">
    <property type="entry name" value="DNA_Repair-Maintenance_Comp"/>
</dbReference>
<evidence type="ECO:0000256" key="2">
    <source>
        <dbReference type="RuleBase" id="RU363069"/>
    </source>
</evidence>
<name>A0A6C2YP56_9BACT</name>
<evidence type="ECO:0000313" key="5">
    <source>
        <dbReference type="Proteomes" id="UP000464378"/>
    </source>
</evidence>
<evidence type="ECO:0000256" key="1">
    <source>
        <dbReference type="ARBA" id="ARBA00022801"/>
    </source>
</evidence>
<organism evidence="4">
    <name type="scientific">Tuwongella immobilis</name>
    <dbReference type="NCBI Taxonomy" id="692036"/>
    <lineage>
        <taxon>Bacteria</taxon>
        <taxon>Pseudomonadati</taxon>
        <taxon>Planctomycetota</taxon>
        <taxon>Planctomycetia</taxon>
        <taxon>Gemmatales</taxon>
        <taxon>Gemmataceae</taxon>
        <taxon>Tuwongella</taxon>
    </lineage>
</organism>
<dbReference type="InterPro" id="IPR004843">
    <property type="entry name" value="Calcineurin-like_PHP"/>
</dbReference>